<dbReference type="RefSeq" id="XP_055895808.1">
    <property type="nucleotide sequence ID" value="XM_056039833.1"/>
</dbReference>
<dbReference type="PANTHER" id="PTHR11010:SF107">
    <property type="entry name" value="DIPEPTIDYL PEPTIDASE 2"/>
    <property type="match status" value="1"/>
</dbReference>
<dbReference type="InterPro" id="IPR029058">
    <property type="entry name" value="AB_hydrolase_fold"/>
</dbReference>
<dbReference type="InterPro" id="IPR008758">
    <property type="entry name" value="Peptidase_S28"/>
</dbReference>
<dbReference type="Proteomes" id="UP001165740">
    <property type="component" value="Chromosome 9"/>
</dbReference>
<evidence type="ECO:0000256" key="2">
    <source>
        <dbReference type="ARBA" id="ARBA00022670"/>
    </source>
</evidence>
<evidence type="ECO:0000256" key="1">
    <source>
        <dbReference type="ARBA" id="ARBA00011079"/>
    </source>
</evidence>
<name>A0A9W3B8N6_BIOGL</name>
<dbReference type="FunFam" id="1.20.120.980:FF:000001">
    <property type="entry name" value="Dipeptidyl peptidase 7"/>
    <property type="match status" value="1"/>
</dbReference>
<reference evidence="8" key="1">
    <citation type="submission" date="2025-08" db="UniProtKB">
        <authorList>
            <consortium name="RefSeq"/>
        </authorList>
    </citation>
    <scope>IDENTIFICATION</scope>
</reference>
<dbReference type="GO" id="GO:0031982">
    <property type="term" value="C:vesicle"/>
    <property type="evidence" value="ECO:0007669"/>
    <property type="project" value="TreeGrafter"/>
</dbReference>
<evidence type="ECO:0000256" key="6">
    <source>
        <dbReference type="SAM" id="SignalP"/>
    </source>
</evidence>
<dbReference type="GO" id="GO:0008239">
    <property type="term" value="F:dipeptidyl-peptidase activity"/>
    <property type="evidence" value="ECO:0007669"/>
    <property type="project" value="TreeGrafter"/>
</dbReference>
<gene>
    <name evidence="8" type="primary">LOC106058014</name>
</gene>
<protein>
    <submittedName>
        <fullName evidence="8">Dipeptidyl peptidase 2-like</fullName>
    </submittedName>
</protein>
<evidence type="ECO:0000256" key="3">
    <source>
        <dbReference type="ARBA" id="ARBA00022729"/>
    </source>
</evidence>
<feature type="chain" id="PRO_5040961441" evidence="6">
    <location>
        <begin position="22"/>
        <end position="468"/>
    </location>
</feature>
<organism evidence="7 8">
    <name type="scientific">Biomphalaria glabrata</name>
    <name type="common">Bloodfluke planorb</name>
    <name type="synonym">Freshwater snail</name>
    <dbReference type="NCBI Taxonomy" id="6526"/>
    <lineage>
        <taxon>Eukaryota</taxon>
        <taxon>Metazoa</taxon>
        <taxon>Spiralia</taxon>
        <taxon>Lophotrochozoa</taxon>
        <taxon>Mollusca</taxon>
        <taxon>Gastropoda</taxon>
        <taxon>Heterobranchia</taxon>
        <taxon>Euthyneura</taxon>
        <taxon>Panpulmonata</taxon>
        <taxon>Hygrophila</taxon>
        <taxon>Lymnaeoidea</taxon>
        <taxon>Planorbidae</taxon>
        <taxon>Biomphalaria</taxon>
    </lineage>
</organism>
<dbReference type="GO" id="GO:0006508">
    <property type="term" value="P:proteolysis"/>
    <property type="evidence" value="ECO:0007669"/>
    <property type="project" value="UniProtKB-KW"/>
</dbReference>
<dbReference type="OrthoDB" id="2130629at2759"/>
<dbReference type="OMA" id="ELYMPMS"/>
<keyword evidence="4" id="KW-0378">Hydrolase</keyword>
<keyword evidence="3 6" id="KW-0732">Signal</keyword>
<evidence type="ECO:0000313" key="7">
    <source>
        <dbReference type="Proteomes" id="UP001165740"/>
    </source>
</evidence>
<comment type="similarity">
    <text evidence="1">Belongs to the peptidase S28 family.</text>
</comment>
<dbReference type="GeneID" id="106058014"/>
<sequence>MSHFYVFHYLIFVIYLTQTFADFPYKEGFFDQYVDHFNLMSFSNKTFKQHYLYQDESWDPKGGPIFFYAGNEGPIEGFWTATGFVHEIAPQFGAFVVFPEHRYYGKSLPFGADSFKSPYLGLLTIEQAMADYAVFLTALKEQLNATQSKVIAFGGSYGGMLAAYMRFKYPNIIDGSLAASAPIYMQDINGPHDFFFQHVTQDFRDINEKCYDSVKMAFQIMNNLAASGPSGLQVISKEFKLCNTLQDDKSYQHLLGWIRNAFTMMAMLDYPYPTGFMGNLPGFPVKVGCEFIMNSTSLLEGLANAAGVFYNSSLQCYDIYSEFIECADPTGCGTGPDAIAWDYQACTELLLPRGSNNVTDMFPVLPWNPELRAAYCQKTYGITPRDDWSAVQFWGQNIKSASNIIFSNGNLDPWMGGGVNQDLSESLVAVAVIGGAHHLDLRSSNQLDPPGVVLAREKEKAILRQWLS</sequence>
<dbReference type="AlphaFoldDB" id="A0A9W3B8N6"/>
<keyword evidence="7" id="KW-1185">Reference proteome</keyword>
<dbReference type="Gene3D" id="3.40.50.1820">
    <property type="entry name" value="alpha/beta hydrolase"/>
    <property type="match status" value="1"/>
</dbReference>
<dbReference type="Gene3D" id="1.20.120.980">
    <property type="entry name" value="Serine carboxypeptidase S28, SKS domain"/>
    <property type="match status" value="1"/>
</dbReference>
<feature type="signal peptide" evidence="6">
    <location>
        <begin position="1"/>
        <end position="21"/>
    </location>
</feature>
<evidence type="ECO:0000313" key="8">
    <source>
        <dbReference type="RefSeq" id="XP_055895808.1"/>
    </source>
</evidence>
<dbReference type="SUPFAM" id="SSF53474">
    <property type="entry name" value="alpha/beta-Hydrolases"/>
    <property type="match status" value="1"/>
</dbReference>
<evidence type="ECO:0000256" key="5">
    <source>
        <dbReference type="ARBA" id="ARBA00023180"/>
    </source>
</evidence>
<evidence type="ECO:0000256" key="4">
    <source>
        <dbReference type="ARBA" id="ARBA00022801"/>
    </source>
</evidence>
<keyword evidence="2" id="KW-0645">Protease</keyword>
<dbReference type="PANTHER" id="PTHR11010">
    <property type="entry name" value="PROTEASE S28 PRO-X CARBOXYPEPTIDASE-RELATED"/>
    <property type="match status" value="1"/>
</dbReference>
<proteinExistence type="inferred from homology"/>
<dbReference type="GO" id="GO:0070008">
    <property type="term" value="F:serine-type exopeptidase activity"/>
    <property type="evidence" value="ECO:0007669"/>
    <property type="project" value="InterPro"/>
</dbReference>
<accession>A0A9W3B8N6</accession>
<dbReference type="InterPro" id="IPR042269">
    <property type="entry name" value="Ser_carbopepase_S28_SKS"/>
</dbReference>
<keyword evidence="5" id="KW-0325">Glycoprotein</keyword>
<dbReference type="Pfam" id="PF05577">
    <property type="entry name" value="Peptidase_S28"/>
    <property type="match status" value="1"/>
</dbReference>